<dbReference type="Pfam" id="PF13503">
    <property type="entry name" value="DUF4123"/>
    <property type="match status" value="1"/>
</dbReference>
<gene>
    <name evidence="2" type="ORF">HGB41_07075</name>
</gene>
<sequence>MLIDSFSLDCIEKLRSRASNLPPAYSIYMLVDGAFREGIHKIFPDEEKRILFDLLPSCSTKTRDVSPFLIGFNPLDKRIGVLLGRCSGWPMVSAIETTESLSVLSIRLAAWCIVEADSSRFNFRFADTRRIPAIFRVLTSKQKASFLGPAANWSFIRRDGEWEIIVIREQSYQPHPPISDPCLEISQFNALIEDSRADEILAVMAYRGEKPGRASGRIWGSIVAALKISVRANLTDVDTVEWAIWYANNHHDEVEAKLPIMLQEWVNMHCIIERDGECASEPLSG</sequence>
<evidence type="ECO:0000313" key="2">
    <source>
        <dbReference type="EMBL" id="NNG22764.1"/>
    </source>
</evidence>
<organism evidence="2 3">
    <name type="scientific">Telluria aromaticivorans</name>
    <dbReference type="NCBI Taxonomy" id="2725995"/>
    <lineage>
        <taxon>Bacteria</taxon>
        <taxon>Pseudomonadati</taxon>
        <taxon>Pseudomonadota</taxon>
        <taxon>Betaproteobacteria</taxon>
        <taxon>Burkholderiales</taxon>
        <taxon>Oxalobacteraceae</taxon>
        <taxon>Telluria group</taxon>
        <taxon>Telluria</taxon>
    </lineage>
</organism>
<dbReference type="InterPro" id="IPR025391">
    <property type="entry name" value="DUF4123"/>
</dbReference>
<dbReference type="EMBL" id="JABAIV010000002">
    <property type="protein sequence ID" value="NNG22764.1"/>
    <property type="molecule type" value="Genomic_DNA"/>
</dbReference>
<dbReference type="Proteomes" id="UP000533905">
    <property type="component" value="Unassembled WGS sequence"/>
</dbReference>
<name>A0A7Y2NZ77_9BURK</name>
<accession>A0A7Y2NZ77</accession>
<feature type="domain" description="DUF4123" evidence="1">
    <location>
        <begin position="27"/>
        <end position="143"/>
    </location>
</feature>
<reference evidence="2 3" key="1">
    <citation type="submission" date="2020-04" db="EMBL/GenBank/DDBJ databases">
        <title>Massilia sp. nov., a cold adapted bacteria isolated from Arctic soil.</title>
        <authorList>
            <person name="Son J."/>
            <person name="Ka J.-O."/>
        </authorList>
    </citation>
    <scope>NUCLEOTIDE SEQUENCE [LARGE SCALE GENOMIC DNA]</scope>
    <source>
        <strain evidence="2 3">ML15P13</strain>
    </source>
</reference>
<dbReference type="RefSeq" id="WP_171082603.1">
    <property type="nucleotide sequence ID" value="NZ_JABAIV010000002.1"/>
</dbReference>
<evidence type="ECO:0000313" key="3">
    <source>
        <dbReference type="Proteomes" id="UP000533905"/>
    </source>
</evidence>
<protein>
    <submittedName>
        <fullName evidence="2">DUF4123 domain-containing protein</fullName>
    </submittedName>
</protein>
<proteinExistence type="predicted"/>
<keyword evidence="3" id="KW-1185">Reference proteome</keyword>
<evidence type="ECO:0000259" key="1">
    <source>
        <dbReference type="Pfam" id="PF13503"/>
    </source>
</evidence>
<dbReference type="AlphaFoldDB" id="A0A7Y2NZ77"/>
<comment type="caution">
    <text evidence="2">The sequence shown here is derived from an EMBL/GenBank/DDBJ whole genome shotgun (WGS) entry which is preliminary data.</text>
</comment>